<protein>
    <submittedName>
        <fullName evidence="1">Uncharacterized protein</fullName>
    </submittedName>
</protein>
<name>A0ACC2X0V0_9TREE</name>
<evidence type="ECO:0000313" key="1">
    <source>
        <dbReference type="EMBL" id="KAJ9116681.1"/>
    </source>
</evidence>
<sequence>MSSHRDFTPDEDQDELLLEPTRPPESPDARTKAPPSPVAEQPQPPVTAIRLKVNAASSRKSSSPNSSAHQVKHEGGGDIDAELLDEGVPSPTAPSASVTSLGKAAQKSASGADQHLRPTSGTARKRVLSNPTEPPGDDGVPSASRKRVKVAGTGKKGKRTSKGVQPMEQERPPSPSLYTADGDDLLADELELMDEEVAKRSTRGSSPQFGDVTPHHHGFPANPLPEMDALGRSAVPALEEQQEPARARQTASSSPEITLLEGKTPHQGVVVPISAPPRVGVPLKRKKKTWLQQGKTIPIAIAPNPGLGVGGSGLTPEPGAFITSDKRKPARKSRAIKTAAVVASSPHVEPMDGEGYSVPPDMYLGGEAIPLRGDVGMSVDGVSDVGSDVKPKKKKSKKLKPGEVGPGKHWRKGVFGPHSARQLNADGTEMGGESPRSTGPGSSTGGRLILPKSTGGGLKRAPSGMSRNMHSNNGDSDHAATPDYDELYDGGASNRSSPEILMRNDPTIALTRPSMQTRGSQVAVQVSRPKPLLEGAQGQYIVPKLPAQVDELGHPVYQNSILTRGISIIRIQDFSGAKAKERELMVPRALKDNLGPRPRQFAEGYRVITGVGGAKLKFRSWIPRTATSEYRVERDAKIEEIRAREAALSSGMNTETPARPGLFSSASQRMLAAEGMTAESWVINQNQIHLGQQVRKISAYAQSVDPGVTPPKKPVKKKKKRKVVKSAPELAPDVPSEHFDSVVPSAAASPDVSVVNDPMDAGPSTSHFNKELSPTYVDDLIVETV</sequence>
<organism evidence="1 2">
    <name type="scientific">Naganishia adeliensis</name>
    <dbReference type="NCBI Taxonomy" id="92952"/>
    <lineage>
        <taxon>Eukaryota</taxon>
        <taxon>Fungi</taxon>
        <taxon>Dikarya</taxon>
        <taxon>Basidiomycota</taxon>
        <taxon>Agaricomycotina</taxon>
        <taxon>Tremellomycetes</taxon>
        <taxon>Filobasidiales</taxon>
        <taxon>Filobasidiaceae</taxon>
        <taxon>Naganishia</taxon>
    </lineage>
</organism>
<accession>A0ACC2X0V0</accession>
<proteinExistence type="predicted"/>
<dbReference type="Proteomes" id="UP001230649">
    <property type="component" value="Unassembled WGS sequence"/>
</dbReference>
<evidence type="ECO:0000313" key="2">
    <source>
        <dbReference type="Proteomes" id="UP001230649"/>
    </source>
</evidence>
<dbReference type="EMBL" id="JASBWS010000003">
    <property type="protein sequence ID" value="KAJ9116681.1"/>
    <property type="molecule type" value="Genomic_DNA"/>
</dbReference>
<keyword evidence="2" id="KW-1185">Reference proteome</keyword>
<comment type="caution">
    <text evidence="1">The sequence shown here is derived from an EMBL/GenBank/DDBJ whole genome shotgun (WGS) entry which is preliminary data.</text>
</comment>
<gene>
    <name evidence="1" type="ORF">QFC20_000615</name>
</gene>
<reference evidence="1" key="1">
    <citation type="submission" date="2023-04" db="EMBL/GenBank/DDBJ databases">
        <title>Draft Genome sequencing of Naganishia species isolated from polar environments using Oxford Nanopore Technology.</title>
        <authorList>
            <person name="Leo P."/>
            <person name="Venkateswaran K."/>
        </authorList>
    </citation>
    <scope>NUCLEOTIDE SEQUENCE</scope>
    <source>
        <strain evidence="1">MNA-CCFEE 5262</strain>
    </source>
</reference>